<evidence type="ECO:0000313" key="4">
    <source>
        <dbReference type="Proteomes" id="UP001500037"/>
    </source>
</evidence>
<dbReference type="Pfam" id="PF08242">
    <property type="entry name" value="Methyltransf_12"/>
    <property type="match status" value="1"/>
</dbReference>
<dbReference type="Gene3D" id="3.40.50.150">
    <property type="entry name" value="Vaccinia Virus protein VP39"/>
    <property type="match status" value="1"/>
</dbReference>
<evidence type="ECO:0000259" key="2">
    <source>
        <dbReference type="Pfam" id="PF08242"/>
    </source>
</evidence>
<gene>
    <name evidence="3" type="ORF">GCM10009665_24500</name>
</gene>
<dbReference type="GO" id="GO:0032259">
    <property type="term" value="P:methylation"/>
    <property type="evidence" value="ECO:0007669"/>
    <property type="project" value="UniProtKB-KW"/>
</dbReference>
<dbReference type="GO" id="GO:0008168">
    <property type="term" value="F:methyltransferase activity"/>
    <property type="evidence" value="ECO:0007669"/>
    <property type="project" value="UniProtKB-KW"/>
</dbReference>
<dbReference type="Proteomes" id="UP001500037">
    <property type="component" value="Unassembled WGS sequence"/>
</dbReference>
<dbReference type="CDD" id="cd02440">
    <property type="entry name" value="AdoMet_MTases"/>
    <property type="match status" value="1"/>
</dbReference>
<keyword evidence="3" id="KW-0808">Transferase</keyword>
<feature type="compositionally biased region" description="Basic residues" evidence="1">
    <location>
        <begin position="24"/>
        <end position="42"/>
    </location>
</feature>
<keyword evidence="4" id="KW-1185">Reference proteome</keyword>
<dbReference type="PANTHER" id="PTHR42912">
    <property type="entry name" value="METHYLTRANSFERASE"/>
    <property type="match status" value="1"/>
</dbReference>
<dbReference type="SUPFAM" id="SSF53335">
    <property type="entry name" value="S-adenosyl-L-methionine-dependent methyltransferases"/>
    <property type="match status" value="1"/>
</dbReference>
<sequence>MPSRAGGCTLTAMSPQSTSGPAAGHRHGAGHGHGQNHGHGHGHHTEIDWDVLATHLESNGELQLPALRRTAEHLRTLFGSPQQVRRVLDVGSGPGVMTGVLAEAFPGAETVAVDGAPGLLTAALARAGRLGLGERVTARRVELHEALGAGAEGAREALGAADLVWSSKAVHHLGDQQGALDALAGVLRPGGVLAVAEGGLPMRFLPRDPQLGRPGLQSRIDAVQEEWFETMRAELPGSAAVLEDWPAMLGRAGLVDTGSTTALVDLPAPLGEAARAFLHGHLTRLRESMGEALHPEDLQALDVLVDPEAPQGILRRPDAFLLTAVTVHTGVRPAR</sequence>
<keyword evidence="3" id="KW-0489">Methyltransferase</keyword>
<reference evidence="3 4" key="1">
    <citation type="journal article" date="2019" name="Int. J. Syst. Evol. Microbiol.">
        <title>The Global Catalogue of Microorganisms (GCM) 10K type strain sequencing project: providing services to taxonomists for standard genome sequencing and annotation.</title>
        <authorList>
            <consortium name="The Broad Institute Genomics Platform"/>
            <consortium name="The Broad Institute Genome Sequencing Center for Infectious Disease"/>
            <person name="Wu L."/>
            <person name="Ma J."/>
        </authorList>
    </citation>
    <scope>NUCLEOTIDE SEQUENCE [LARGE SCALE GENOMIC DNA]</scope>
    <source>
        <strain evidence="3 4">JCM 13004</strain>
    </source>
</reference>
<name>A0ABN1W360_9ACTN</name>
<feature type="domain" description="Methyltransferase type 12" evidence="2">
    <location>
        <begin position="88"/>
        <end position="193"/>
    </location>
</feature>
<organism evidence="3 4">
    <name type="scientific">Kitasatospora nipponensis</name>
    <dbReference type="NCBI Taxonomy" id="258049"/>
    <lineage>
        <taxon>Bacteria</taxon>
        <taxon>Bacillati</taxon>
        <taxon>Actinomycetota</taxon>
        <taxon>Actinomycetes</taxon>
        <taxon>Kitasatosporales</taxon>
        <taxon>Streptomycetaceae</taxon>
        <taxon>Kitasatospora</taxon>
    </lineage>
</organism>
<dbReference type="EMBL" id="BAAALF010000033">
    <property type="protein sequence ID" value="GAA1233319.1"/>
    <property type="molecule type" value="Genomic_DNA"/>
</dbReference>
<dbReference type="InterPro" id="IPR013217">
    <property type="entry name" value="Methyltransf_12"/>
</dbReference>
<evidence type="ECO:0000313" key="3">
    <source>
        <dbReference type="EMBL" id="GAA1233319.1"/>
    </source>
</evidence>
<dbReference type="InterPro" id="IPR050508">
    <property type="entry name" value="Methyltransf_Superfamily"/>
</dbReference>
<comment type="caution">
    <text evidence="3">The sequence shown here is derived from an EMBL/GenBank/DDBJ whole genome shotgun (WGS) entry which is preliminary data.</text>
</comment>
<protein>
    <submittedName>
        <fullName evidence="3">Class I SAM-dependent methyltransferase</fullName>
    </submittedName>
</protein>
<feature type="region of interest" description="Disordered" evidence="1">
    <location>
        <begin position="1"/>
        <end position="44"/>
    </location>
</feature>
<evidence type="ECO:0000256" key="1">
    <source>
        <dbReference type="SAM" id="MobiDB-lite"/>
    </source>
</evidence>
<dbReference type="InterPro" id="IPR029063">
    <property type="entry name" value="SAM-dependent_MTases_sf"/>
</dbReference>
<accession>A0ABN1W360</accession>
<proteinExistence type="predicted"/>